<proteinExistence type="predicted"/>
<reference evidence="1 2" key="1">
    <citation type="submission" date="2019-02" db="EMBL/GenBank/DDBJ databases">
        <title>Deep-cultivation of Planctomycetes and their phenomic and genomic characterization uncovers novel biology.</title>
        <authorList>
            <person name="Wiegand S."/>
            <person name="Jogler M."/>
            <person name="Boedeker C."/>
            <person name="Pinto D."/>
            <person name="Vollmers J."/>
            <person name="Rivas-Marin E."/>
            <person name="Kohn T."/>
            <person name="Peeters S.H."/>
            <person name="Heuer A."/>
            <person name="Rast P."/>
            <person name="Oberbeckmann S."/>
            <person name="Bunk B."/>
            <person name="Jeske O."/>
            <person name="Meyerdierks A."/>
            <person name="Storesund J.E."/>
            <person name="Kallscheuer N."/>
            <person name="Luecker S."/>
            <person name="Lage O.M."/>
            <person name="Pohl T."/>
            <person name="Merkel B.J."/>
            <person name="Hornburger P."/>
            <person name="Mueller R.-W."/>
            <person name="Bruemmer F."/>
            <person name="Labrenz M."/>
            <person name="Spormann A.M."/>
            <person name="Op Den Camp H."/>
            <person name="Overmann J."/>
            <person name="Amann R."/>
            <person name="Jetten M.S.M."/>
            <person name="Mascher T."/>
            <person name="Medema M.H."/>
            <person name="Devos D.P."/>
            <person name="Kaster A.-K."/>
            <person name="Ovreas L."/>
            <person name="Rohde M."/>
            <person name="Galperin M.Y."/>
            <person name="Jogler C."/>
        </authorList>
    </citation>
    <scope>NUCLEOTIDE SEQUENCE [LARGE SCALE GENOMIC DNA]</scope>
    <source>
        <strain evidence="1 2">CA13</strain>
    </source>
</reference>
<dbReference type="RefSeq" id="WP_146395760.1">
    <property type="nucleotide sequence ID" value="NZ_SJPJ01000001.1"/>
</dbReference>
<dbReference type="EMBL" id="SJPJ01000001">
    <property type="protein sequence ID" value="TWT80615.1"/>
    <property type="molecule type" value="Genomic_DNA"/>
</dbReference>
<name>A0A5C5YZX4_9BACT</name>
<dbReference type="Proteomes" id="UP000315010">
    <property type="component" value="Unassembled WGS sequence"/>
</dbReference>
<comment type="caution">
    <text evidence="1">The sequence shown here is derived from an EMBL/GenBank/DDBJ whole genome shotgun (WGS) entry which is preliminary data.</text>
</comment>
<evidence type="ECO:0000313" key="2">
    <source>
        <dbReference type="Proteomes" id="UP000315010"/>
    </source>
</evidence>
<accession>A0A5C5YZX4</accession>
<evidence type="ECO:0000313" key="1">
    <source>
        <dbReference type="EMBL" id="TWT80615.1"/>
    </source>
</evidence>
<protein>
    <submittedName>
        <fullName evidence="1">Uncharacterized protein</fullName>
    </submittedName>
</protein>
<keyword evidence="2" id="KW-1185">Reference proteome</keyword>
<organism evidence="1 2">
    <name type="scientific">Novipirellula herctigrandis</name>
    <dbReference type="NCBI Taxonomy" id="2527986"/>
    <lineage>
        <taxon>Bacteria</taxon>
        <taxon>Pseudomonadati</taxon>
        <taxon>Planctomycetota</taxon>
        <taxon>Planctomycetia</taxon>
        <taxon>Pirellulales</taxon>
        <taxon>Pirellulaceae</taxon>
        <taxon>Novipirellula</taxon>
    </lineage>
</organism>
<dbReference type="OrthoDB" id="282284at2"/>
<gene>
    <name evidence="1" type="ORF">CA13_20600</name>
</gene>
<dbReference type="AlphaFoldDB" id="A0A5C5YZX4"/>
<sequence>MTTSPIQCFQIGSEMSVEIFVFVVLGTYSGTVENSGASINHGLGHKALDGDLCVEDNDGTMISYRIPDMSGTLGTFVLGEKSFRLDDGKCFVLTPDYEAEQLPFHTREEALAYLLNR</sequence>